<sequence>MGFEIEPKGDGSQLRVFIDYAYPVSLGGRVTGGLLAGPYACWCVRRIAHDAANLG</sequence>
<dbReference type="EMBL" id="JAEPIV010000020">
    <property type="protein sequence ID" value="MBK4722024.1"/>
    <property type="molecule type" value="Genomic_DNA"/>
</dbReference>
<name>A0ABS1I4M8_9PROT</name>
<proteinExistence type="predicted"/>
<dbReference type="RefSeq" id="WP_200486661.1">
    <property type="nucleotide sequence ID" value="NZ_JAEPIV010000020.1"/>
</dbReference>
<protein>
    <submittedName>
        <fullName evidence="1">Uncharacterized protein</fullName>
    </submittedName>
</protein>
<comment type="caution">
    <text evidence="1">The sequence shown here is derived from an EMBL/GenBank/DDBJ whole genome shotgun (WGS) entry which is preliminary data.</text>
</comment>
<keyword evidence="2" id="KW-1185">Reference proteome</keyword>
<organism evidence="1 2">
    <name type="scientific">Azospirillum aestuarii</name>
    <dbReference type="NCBI Taxonomy" id="2802052"/>
    <lineage>
        <taxon>Bacteria</taxon>
        <taxon>Pseudomonadati</taxon>
        <taxon>Pseudomonadota</taxon>
        <taxon>Alphaproteobacteria</taxon>
        <taxon>Rhodospirillales</taxon>
        <taxon>Azospirillaceae</taxon>
        <taxon>Azospirillum</taxon>
    </lineage>
</organism>
<dbReference type="Proteomes" id="UP000654452">
    <property type="component" value="Unassembled WGS sequence"/>
</dbReference>
<evidence type="ECO:0000313" key="2">
    <source>
        <dbReference type="Proteomes" id="UP000654452"/>
    </source>
</evidence>
<gene>
    <name evidence="1" type="ORF">JJL56_24525</name>
</gene>
<reference evidence="1 2" key="1">
    <citation type="submission" date="2021-01" db="EMBL/GenBank/DDBJ databases">
        <title>Azospirillum sp. YIM DDC1 draft genome.</title>
        <authorList>
            <person name="Wang Y.-X."/>
        </authorList>
    </citation>
    <scope>NUCLEOTIDE SEQUENCE [LARGE SCALE GENOMIC DNA]</scope>
    <source>
        <strain evidence="1 2">YIM DDC1</strain>
    </source>
</reference>
<accession>A0ABS1I4M8</accession>
<evidence type="ECO:0000313" key="1">
    <source>
        <dbReference type="EMBL" id="MBK4722024.1"/>
    </source>
</evidence>